<keyword evidence="1" id="KW-1133">Transmembrane helix</keyword>
<name>A0A3N0E386_9ACTN</name>
<keyword evidence="3" id="KW-1185">Reference proteome</keyword>
<dbReference type="Proteomes" id="UP000269198">
    <property type="component" value="Unassembled WGS sequence"/>
</dbReference>
<accession>A0A3N0E386</accession>
<sequence length="136" mass="14679">MTKEPTEPRTEGQQPTVERGGLWGLLFSAAGLLLPPFGALLSVVGISQGWRARRAAREREVPAPGALMSMVLGWAGIGFSALLLAGYAVFWNEITAYQECSAQAHTVSSQESCVETVRETISERSGLPERYVPFPA</sequence>
<feature type="transmembrane region" description="Helical" evidence="1">
    <location>
        <begin position="20"/>
        <end position="46"/>
    </location>
</feature>
<feature type="transmembrane region" description="Helical" evidence="1">
    <location>
        <begin position="67"/>
        <end position="91"/>
    </location>
</feature>
<keyword evidence="1" id="KW-0812">Transmembrane</keyword>
<organism evidence="2 3">
    <name type="scientific">Halostreptopolyspora alba</name>
    <dbReference type="NCBI Taxonomy" id="2487137"/>
    <lineage>
        <taxon>Bacteria</taxon>
        <taxon>Bacillati</taxon>
        <taxon>Actinomycetota</taxon>
        <taxon>Actinomycetes</taxon>
        <taxon>Streptosporangiales</taxon>
        <taxon>Nocardiopsidaceae</taxon>
        <taxon>Halostreptopolyspora</taxon>
    </lineage>
</organism>
<dbReference type="RefSeq" id="WP_123202862.1">
    <property type="nucleotide sequence ID" value="NZ_RJMB01000024.1"/>
</dbReference>
<gene>
    <name evidence="2" type="ORF">EFW17_19460</name>
</gene>
<comment type="caution">
    <text evidence="2">The sequence shown here is derived from an EMBL/GenBank/DDBJ whole genome shotgun (WGS) entry which is preliminary data.</text>
</comment>
<dbReference type="AlphaFoldDB" id="A0A3N0E386"/>
<protein>
    <submittedName>
        <fullName evidence="2">DUF4190 domain-containing protein</fullName>
    </submittedName>
</protein>
<evidence type="ECO:0000313" key="3">
    <source>
        <dbReference type="Proteomes" id="UP000269198"/>
    </source>
</evidence>
<dbReference type="OrthoDB" id="3429617at2"/>
<reference evidence="2 3" key="1">
    <citation type="submission" date="2018-11" db="EMBL/GenBank/DDBJ databases">
        <title>The genome draft of YIM 96095.</title>
        <authorList>
            <person name="Tang S.-K."/>
            <person name="Chunyu W.-X."/>
            <person name="Feng Y.-Z."/>
        </authorList>
    </citation>
    <scope>NUCLEOTIDE SEQUENCE [LARGE SCALE GENOMIC DNA]</scope>
    <source>
        <strain evidence="2 3">YIM 96095</strain>
    </source>
</reference>
<proteinExistence type="predicted"/>
<evidence type="ECO:0000313" key="2">
    <source>
        <dbReference type="EMBL" id="RNL82297.1"/>
    </source>
</evidence>
<evidence type="ECO:0000256" key="1">
    <source>
        <dbReference type="SAM" id="Phobius"/>
    </source>
</evidence>
<keyword evidence="1" id="KW-0472">Membrane</keyword>
<dbReference type="EMBL" id="RJMB01000024">
    <property type="protein sequence ID" value="RNL82297.1"/>
    <property type="molecule type" value="Genomic_DNA"/>
</dbReference>